<feature type="signal peptide" evidence="1">
    <location>
        <begin position="1"/>
        <end position="26"/>
    </location>
</feature>
<reference evidence="2 3" key="1">
    <citation type="submission" date="2015-01" db="EMBL/GenBank/DDBJ databases">
        <title>The Genome Sequence of Exophiala mesophila CBS40295.</title>
        <authorList>
            <consortium name="The Broad Institute Genomics Platform"/>
            <person name="Cuomo C."/>
            <person name="de Hoog S."/>
            <person name="Gorbushina A."/>
            <person name="Stielow B."/>
            <person name="Teixiera M."/>
            <person name="Abouelleil A."/>
            <person name="Chapman S.B."/>
            <person name="Priest M."/>
            <person name="Young S.K."/>
            <person name="Wortman J."/>
            <person name="Nusbaum C."/>
            <person name="Birren B."/>
        </authorList>
    </citation>
    <scope>NUCLEOTIDE SEQUENCE [LARGE SCALE GENOMIC DNA]</scope>
    <source>
        <strain evidence="2 3">CBS 40295</strain>
    </source>
</reference>
<dbReference type="CDD" id="cd04301">
    <property type="entry name" value="NAT_SF"/>
    <property type="match status" value="1"/>
</dbReference>
<name>A0A0D1WLT8_EXOME</name>
<keyword evidence="3" id="KW-1185">Reference proteome</keyword>
<accession>A0A0D1WLT8</accession>
<dbReference type="SUPFAM" id="SSF55729">
    <property type="entry name" value="Acyl-CoA N-acyltransferases (Nat)"/>
    <property type="match status" value="1"/>
</dbReference>
<organism evidence="2 3">
    <name type="scientific">Exophiala mesophila</name>
    <name type="common">Black yeast-like fungus</name>
    <dbReference type="NCBI Taxonomy" id="212818"/>
    <lineage>
        <taxon>Eukaryota</taxon>
        <taxon>Fungi</taxon>
        <taxon>Dikarya</taxon>
        <taxon>Ascomycota</taxon>
        <taxon>Pezizomycotina</taxon>
        <taxon>Eurotiomycetes</taxon>
        <taxon>Chaetothyriomycetidae</taxon>
        <taxon>Chaetothyriales</taxon>
        <taxon>Herpotrichiellaceae</taxon>
        <taxon>Exophiala</taxon>
    </lineage>
</organism>
<dbReference type="OrthoDB" id="1925334at2759"/>
<protein>
    <submittedName>
        <fullName evidence="2">Uncharacterized protein</fullName>
    </submittedName>
</protein>
<dbReference type="Gene3D" id="3.40.630.30">
    <property type="match status" value="1"/>
</dbReference>
<gene>
    <name evidence="2" type="ORF">PV10_07308</name>
</gene>
<dbReference type="AlphaFoldDB" id="A0A0D1WLT8"/>
<dbReference type="VEuPathDB" id="FungiDB:PV10_07308"/>
<evidence type="ECO:0000313" key="3">
    <source>
        <dbReference type="Proteomes" id="UP000054302"/>
    </source>
</evidence>
<proteinExistence type="predicted"/>
<dbReference type="InterPro" id="IPR016181">
    <property type="entry name" value="Acyl_CoA_acyltransferase"/>
</dbReference>
<dbReference type="GeneID" id="27325153"/>
<dbReference type="RefSeq" id="XP_016221529.1">
    <property type="nucleotide sequence ID" value="XM_016372197.1"/>
</dbReference>
<evidence type="ECO:0000313" key="2">
    <source>
        <dbReference type="EMBL" id="KIV89955.1"/>
    </source>
</evidence>
<sequence length="286" mass="32051">MHRPEVSFRSLTILVLVLMNWPSTSICSVQSTLITGVEIRNATIADASRITNIVQEAFHDSPETQYVYQFMDQHPHDYFSCVFGQVKSVLHDPTMMVQIALLPDNDAPHHLVPAGVAFWEFPNAWSHAPTSSSLKMLNGLFLPSLTDVNTLEVPEACLAILNLTRLIDFDHQLTTAKRQYLDQPYPPSHQFYLDTLGTLPDYQRRGAGGALVRSGVDFAKETMGQDDNVTATLIATPAGEPLYLHLGWDSLKNFTVTSLDRVDGGGKEEWVFDVMKYDLEYVPQPR</sequence>
<dbReference type="EMBL" id="KN847524">
    <property type="protein sequence ID" value="KIV89955.1"/>
    <property type="molecule type" value="Genomic_DNA"/>
</dbReference>
<dbReference type="InterPro" id="IPR052523">
    <property type="entry name" value="Trichothecene_AcTrans"/>
</dbReference>
<dbReference type="Proteomes" id="UP000054302">
    <property type="component" value="Unassembled WGS sequence"/>
</dbReference>
<dbReference type="HOGENOM" id="CLU_060131_2_0_1"/>
<dbReference type="PANTHER" id="PTHR42791:SF2">
    <property type="entry name" value="N-ACETYLTRANSFERASE DOMAIN-CONTAINING PROTEIN"/>
    <property type="match status" value="1"/>
</dbReference>
<dbReference type="PANTHER" id="PTHR42791">
    <property type="entry name" value="GNAT FAMILY ACETYLTRANSFERASE"/>
    <property type="match status" value="1"/>
</dbReference>
<evidence type="ECO:0000256" key="1">
    <source>
        <dbReference type="SAM" id="SignalP"/>
    </source>
</evidence>
<keyword evidence="1" id="KW-0732">Signal</keyword>
<dbReference type="OMA" id="WDGNGFA"/>
<feature type="chain" id="PRO_5002236127" evidence="1">
    <location>
        <begin position="27"/>
        <end position="286"/>
    </location>
</feature>